<dbReference type="EMBL" id="JAAAIM010000503">
    <property type="protein sequence ID" value="KAG0287288.1"/>
    <property type="molecule type" value="Genomic_DNA"/>
</dbReference>
<name>A0ABQ7JYB9_9FUNG</name>
<comment type="caution">
    <text evidence="2">The sequence shown here is derived from an EMBL/GenBank/DDBJ whole genome shotgun (WGS) entry which is preliminary data.</text>
</comment>
<evidence type="ECO:0000313" key="3">
    <source>
        <dbReference type="Proteomes" id="UP001194696"/>
    </source>
</evidence>
<proteinExistence type="predicted"/>
<dbReference type="Proteomes" id="UP001194696">
    <property type="component" value="Unassembled WGS sequence"/>
</dbReference>
<accession>A0ABQ7JYB9</accession>
<organism evidence="2 3">
    <name type="scientific">Linnemannia gamsii</name>
    <dbReference type="NCBI Taxonomy" id="64522"/>
    <lineage>
        <taxon>Eukaryota</taxon>
        <taxon>Fungi</taxon>
        <taxon>Fungi incertae sedis</taxon>
        <taxon>Mucoromycota</taxon>
        <taxon>Mortierellomycotina</taxon>
        <taxon>Mortierellomycetes</taxon>
        <taxon>Mortierellales</taxon>
        <taxon>Mortierellaceae</taxon>
        <taxon>Linnemannia</taxon>
    </lineage>
</organism>
<protein>
    <submittedName>
        <fullName evidence="2">Uncharacterized protein</fullName>
    </submittedName>
</protein>
<sequence>MEQQPPADPKAASSYSSTTVTSTTGAAAEPQPSAELLVVTMLQGELHRKLLHLQDVHKAYEHLMNHWTEEKNWEAAAVHQNGFIVQRCWLKASTSLNYRDGLECAVDKLEREIWEMRLELQSIAKCYGGRN</sequence>
<feature type="region of interest" description="Disordered" evidence="1">
    <location>
        <begin position="1"/>
        <end position="30"/>
    </location>
</feature>
<keyword evidence="3" id="KW-1185">Reference proteome</keyword>
<feature type="compositionally biased region" description="Low complexity" evidence="1">
    <location>
        <begin position="11"/>
        <end position="28"/>
    </location>
</feature>
<gene>
    <name evidence="2" type="ORF">BGZ96_008792</name>
</gene>
<evidence type="ECO:0000313" key="2">
    <source>
        <dbReference type="EMBL" id="KAG0287288.1"/>
    </source>
</evidence>
<reference evidence="2 3" key="1">
    <citation type="journal article" date="2020" name="Fungal Divers.">
        <title>Resolving the Mortierellaceae phylogeny through synthesis of multi-gene phylogenetics and phylogenomics.</title>
        <authorList>
            <person name="Vandepol N."/>
            <person name="Liber J."/>
            <person name="Desiro A."/>
            <person name="Na H."/>
            <person name="Kennedy M."/>
            <person name="Barry K."/>
            <person name="Grigoriev I.V."/>
            <person name="Miller A.N."/>
            <person name="O'Donnell K."/>
            <person name="Stajich J.E."/>
            <person name="Bonito G."/>
        </authorList>
    </citation>
    <scope>NUCLEOTIDE SEQUENCE [LARGE SCALE GENOMIC DNA]</scope>
    <source>
        <strain evidence="2 3">AD045</strain>
    </source>
</reference>
<evidence type="ECO:0000256" key="1">
    <source>
        <dbReference type="SAM" id="MobiDB-lite"/>
    </source>
</evidence>